<gene>
    <name evidence="1" type="ORF">METZ01_LOCUS98668</name>
</gene>
<evidence type="ECO:0008006" key="2">
    <source>
        <dbReference type="Google" id="ProtNLM"/>
    </source>
</evidence>
<dbReference type="AlphaFoldDB" id="A0A381W007"/>
<reference evidence="1" key="1">
    <citation type="submission" date="2018-05" db="EMBL/GenBank/DDBJ databases">
        <authorList>
            <person name="Lanie J.A."/>
            <person name="Ng W.-L."/>
            <person name="Kazmierczak K.M."/>
            <person name="Andrzejewski T.M."/>
            <person name="Davidsen T.M."/>
            <person name="Wayne K.J."/>
            <person name="Tettelin H."/>
            <person name="Glass J.I."/>
            <person name="Rusch D."/>
            <person name="Podicherti R."/>
            <person name="Tsui H.-C.T."/>
            <person name="Winkler M.E."/>
        </authorList>
    </citation>
    <scope>NUCLEOTIDE SEQUENCE</scope>
</reference>
<sequence length="286" mass="31633">MYAESGFPGFNAWTSSSRLAMAGAGLLIKIPVAAYGNPAALLINRIFSTSFVQYPAEIYGQAVAIVFPKFNGGVTCALRRLSYGVFERLDENAVSTGNYISSDTWVNAGYSKQLKNYPISYGFTSGLFFSNLDSHHTTALYFSCGMIWFWKKQRAALGLSLDNMGFILQSISMDKDILPIKITIGITKQLFHLPLTLAIDGVHSLHEHHSDIFIGGIFRLPYDINLKWGTSTLKFGQNIRQEIWKSILGATGFGLYFNYGAINTGVGTYFYGTSGWVTGLDLNVRF</sequence>
<evidence type="ECO:0000313" key="1">
    <source>
        <dbReference type="EMBL" id="SVA45814.1"/>
    </source>
</evidence>
<proteinExistence type="predicted"/>
<dbReference type="EMBL" id="UINC01010284">
    <property type="protein sequence ID" value="SVA45814.1"/>
    <property type="molecule type" value="Genomic_DNA"/>
</dbReference>
<protein>
    <recommendedName>
        <fullName evidence="2">DUF5723 domain-containing protein</fullName>
    </recommendedName>
</protein>
<organism evidence="1">
    <name type="scientific">marine metagenome</name>
    <dbReference type="NCBI Taxonomy" id="408172"/>
    <lineage>
        <taxon>unclassified sequences</taxon>
        <taxon>metagenomes</taxon>
        <taxon>ecological metagenomes</taxon>
    </lineage>
</organism>
<name>A0A381W007_9ZZZZ</name>
<accession>A0A381W007</accession>